<gene>
    <name evidence="1" type="ORF">CGI_10014420</name>
</gene>
<dbReference type="HOGENOM" id="CLU_829639_0_0_1"/>
<organism evidence="1">
    <name type="scientific">Magallana gigas</name>
    <name type="common">Pacific oyster</name>
    <name type="synonym">Crassostrea gigas</name>
    <dbReference type="NCBI Taxonomy" id="29159"/>
    <lineage>
        <taxon>Eukaryota</taxon>
        <taxon>Metazoa</taxon>
        <taxon>Spiralia</taxon>
        <taxon>Lophotrochozoa</taxon>
        <taxon>Mollusca</taxon>
        <taxon>Bivalvia</taxon>
        <taxon>Autobranchia</taxon>
        <taxon>Pteriomorphia</taxon>
        <taxon>Ostreida</taxon>
        <taxon>Ostreoidea</taxon>
        <taxon>Ostreidae</taxon>
        <taxon>Magallana</taxon>
    </lineage>
</organism>
<dbReference type="InterPro" id="IPR011701">
    <property type="entry name" value="MFS"/>
</dbReference>
<dbReference type="PANTHER" id="PTHR11360:SF284">
    <property type="entry name" value="EG:103B4.3 PROTEIN-RELATED"/>
    <property type="match status" value="1"/>
</dbReference>
<protein>
    <submittedName>
        <fullName evidence="1">Monocarboxylate transporter 9</fullName>
    </submittedName>
</protein>
<sequence>MRRQRRRAVIMLAGLMSAFLGASIGYSAGIIHLGLLEKHKKSPNLVSWAGALFTSVFCLAGPISSSVVNALSCRSAIFLGSFLSFVGFMVSSFVSRIEVVVFSYGIVAGLGQSMMYAGTILVTGFYFHDNPSVATGVVALGAGIGVAVFPMFTEFLIETYGIDGTFLLLSAVSLQVVVFTMCIETHKLENKRKESSKTFKMKVKLILQELRQIFSMVLGIYSSNVWSLLTPITIEIVGIQQMPTAFGMELLIGGIGFLIGPIIGGLLYVLAGIFEMLMILTMAKSESFPNRNNMERTVEVEEKLISSHVIQVKQLNDLSLILSDNAGNSIHTNER</sequence>
<dbReference type="InterPro" id="IPR036259">
    <property type="entry name" value="MFS_trans_sf"/>
</dbReference>
<dbReference type="Pfam" id="PF07690">
    <property type="entry name" value="MFS_1"/>
    <property type="match status" value="1"/>
</dbReference>
<reference evidence="1" key="1">
    <citation type="journal article" date="2012" name="Nature">
        <title>The oyster genome reveals stress adaptation and complexity of shell formation.</title>
        <authorList>
            <person name="Zhang G."/>
            <person name="Fang X."/>
            <person name="Guo X."/>
            <person name="Li L."/>
            <person name="Luo R."/>
            <person name="Xu F."/>
            <person name="Yang P."/>
            <person name="Zhang L."/>
            <person name="Wang X."/>
            <person name="Qi H."/>
            <person name="Xiong Z."/>
            <person name="Que H."/>
            <person name="Xie Y."/>
            <person name="Holland P.W."/>
            <person name="Paps J."/>
            <person name="Zhu Y."/>
            <person name="Wu F."/>
            <person name="Chen Y."/>
            <person name="Wang J."/>
            <person name="Peng C."/>
            <person name="Meng J."/>
            <person name="Yang L."/>
            <person name="Liu J."/>
            <person name="Wen B."/>
            <person name="Zhang N."/>
            <person name="Huang Z."/>
            <person name="Zhu Q."/>
            <person name="Feng Y."/>
            <person name="Mount A."/>
            <person name="Hedgecock D."/>
            <person name="Xu Z."/>
            <person name="Liu Y."/>
            <person name="Domazet-Loso T."/>
            <person name="Du Y."/>
            <person name="Sun X."/>
            <person name="Zhang S."/>
            <person name="Liu B."/>
            <person name="Cheng P."/>
            <person name="Jiang X."/>
            <person name="Li J."/>
            <person name="Fan D."/>
            <person name="Wang W."/>
            <person name="Fu W."/>
            <person name="Wang T."/>
            <person name="Wang B."/>
            <person name="Zhang J."/>
            <person name="Peng Z."/>
            <person name="Li Y."/>
            <person name="Li N."/>
            <person name="Wang J."/>
            <person name="Chen M."/>
            <person name="He Y."/>
            <person name="Tan F."/>
            <person name="Song X."/>
            <person name="Zheng Q."/>
            <person name="Huang R."/>
            <person name="Yang H."/>
            <person name="Du X."/>
            <person name="Chen L."/>
            <person name="Yang M."/>
            <person name="Gaffney P.M."/>
            <person name="Wang S."/>
            <person name="Luo L."/>
            <person name="She Z."/>
            <person name="Ming Y."/>
            <person name="Huang W."/>
            <person name="Zhang S."/>
            <person name="Huang B."/>
            <person name="Zhang Y."/>
            <person name="Qu T."/>
            <person name="Ni P."/>
            <person name="Miao G."/>
            <person name="Wang J."/>
            <person name="Wang Q."/>
            <person name="Steinberg C.E."/>
            <person name="Wang H."/>
            <person name="Li N."/>
            <person name="Qian L."/>
            <person name="Zhang G."/>
            <person name="Li Y."/>
            <person name="Yang H."/>
            <person name="Liu X."/>
            <person name="Wang J."/>
            <person name="Yin Y."/>
            <person name="Wang J."/>
        </authorList>
    </citation>
    <scope>NUCLEOTIDE SEQUENCE [LARGE SCALE GENOMIC DNA]</scope>
    <source>
        <strain evidence="1">05x7-T-G4-1.051#20</strain>
    </source>
</reference>
<dbReference type="GO" id="GO:0022857">
    <property type="term" value="F:transmembrane transporter activity"/>
    <property type="evidence" value="ECO:0007669"/>
    <property type="project" value="InterPro"/>
</dbReference>
<dbReference type="InParanoid" id="K1QTA8"/>
<accession>K1QTA8</accession>
<dbReference type="SUPFAM" id="SSF103473">
    <property type="entry name" value="MFS general substrate transporter"/>
    <property type="match status" value="2"/>
</dbReference>
<proteinExistence type="predicted"/>
<evidence type="ECO:0000313" key="1">
    <source>
        <dbReference type="EMBL" id="EKC32185.1"/>
    </source>
</evidence>
<dbReference type="AlphaFoldDB" id="K1QTA8"/>
<name>K1QTA8_MAGGI</name>
<dbReference type="EMBL" id="JH816847">
    <property type="protein sequence ID" value="EKC32185.1"/>
    <property type="molecule type" value="Genomic_DNA"/>
</dbReference>
<dbReference type="PANTHER" id="PTHR11360">
    <property type="entry name" value="MONOCARBOXYLATE TRANSPORTER"/>
    <property type="match status" value="1"/>
</dbReference>
<dbReference type="Gene3D" id="1.20.1250.20">
    <property type="entry name" value="MFS general substrate transporter like domains"/>
    <property type="match status" value="1"/>
</dbReference>
<dbReference type="InterPro" id="IPR050327">
    <property type="entry name" value="Proton-linked_MCT"/>
</dbReference>